<sequence>MLDEPKFKTEVECGGFHLPAAYTSHVRQLNQKVAMASLIASVSIASILGAQILWG</sequence>
<protein>
    <submittedName>
        <fullName evidence="2">Uncharacterized protein</fullName>
    </submittedName>
</protein>
<name>A0A256FVP2_9HYPH</name>
<gene>
    <name evidence="2" type="ORF">CEV31_2259</name>
</gene>
<dbReference type="RefSeq" id="WP_169717333.1">
    <property type="nucleotide sequence ID" value="NZ_JBHEEK010000002.1"/>
</dbReference>
<reference evidence="2 3" key="1">
    <citation type="submission" date="2017-07" db="EMBL/GenBank/DDBJ databases">
        <title>Phylogenetic study on the rhizospheric bacterium Ochrobactrum sp. A44.</title>
        <authorList>
            <person name="Krzyzanowska D.M."/>
            <person name="Ossowicki A."/>
            <person name="Rajewska M."/>
            <person name="Maciag T."/>
            <person name="Kaczynski Z."/>
            <person name="Czerwicka M."/>
            <person name="Jafra S."/>
        </authorList>
    </citation>
    <scope>NUCLEOTIDE SEQUENCE [LARGE SCALE GENOMIC DNA]</scope>
    <source>
        <strain evidence="2 3">DSM 7216</strain>
    </source>
</reference>
<evidence type="ECO:0000313" key="3">
    <source>
        <dbReference type="Proteomes" id="UP000215590"/>
    </source>
</evidence>
<evidence type="ECO:0000313" key="2">
    <source>
        <dbReference type="EMBL" id="OYR18919.1"/>
    </source>
</evidence>
<feature type="transmembrane region" description="Helical" evidence="1">
    <location>
        <begin position="33"/>
        <end position="54"/>
    </location>
</feature>
<accession>A0A256FVP2</accession>
<evidence type="ECO:0000256" key="1">
    <source>
        <dbReference type="SAM" id="Phobius"/>
    </source>
</evidence>
<proteinExistence type="predicted"/>
<keyword evidence="1" id="KW-0812">Transmembrane</keyword>
<keyword evidence="1" id="KW-1133">Transmembrane helix</keyword>
<keyword evidence="3" id="KW-1185">Reference proteome</keyword>
<organism evidence="2 3">
    <name type="scientific">Brucella thiophenivorans</name>
    <dbReference type="NCBI Taxonomy" id="571255"/>
    <lineage>
        <taxon>Bacteria</taxon>
        <taxon>Pseudomonadati</taxon>
        <taxon>Pseudomonadota</taxon>
        <taxon>Alphaproteobacteria</taxon>
        <taxon>Hyphomicrobiales</taxon>
        <taxon>Brucellaceae</taxon>
        <taxon>Brucella/Ochrobactrum group</taxon>
        <taxon>Brucella</taxon>
    </lineage>
</organism>
<keyword evidence="1" id="KW-0472">Membrane</keyword>
<dbReference type="AlphaFoldDB" id="A0A256FVP2"/>
<dbReference type="Proteomes" id="UP000215590">
    <property type="component" value="Unassembled WGS sequence"/>
</dbReference>
<dbReference type="EMBL" id="NNRJ01000019">
    <property type="protein sequence ID" value="OYR18919.1"/>
    <property type="molecule type" value="Genomic_DNA"/>
</dbReference>
<comment type="caution">
    <text evidence="2">The sequence shown here is derived from an EMBL/GenBank/DDBJ whole genome shotgun (WGS) entry which is preliminary data.</text>
</comment>